<dbReference type="GO" id="GO:0006607">
    <property type="term" value="P:NLS-bearing protein import into nucleus"/>
    <property type="evidence" value="ECO:0007669"/>
    <property type="project" value="TreeGrafter"/>
</dbReference>
<keyword evidence="3" id="KW-0539">Nucleus</keyword>
<dbReference type="OrthoDB" id="6162375at2759"/>
<name>A0A8S1IYR7_9CHLO</name>
<evidence type="ECO:0000256" key="1">
    <source>
        <dbReference type="ARBA" id="ARBA00004123"/>
    </source>
</evidence>
<dbReference type="AlphaFoldDB" id="A0A8S1IYR7"/>
<feature type="domain" description="Nucleoporin Nup54 alpha-helical" evidence="5">
    <location>
        <begin position="76"/>
        <end position="200"/>
    </location>
</feature>
<feature type="non-terminal residue" evidence="6">
    <location>
        <position position="270"/>
    </location>
</feature>
<dbReference type="GO" id="GO:0017056">
    <property type="term" value="F:structural constituent of nuclear pore"/>
    <property type="evidence" value="ECO:0007669"/>
    <property type="project" value="TreeGrafter"/>
</dbReference>
<evidence type="ECO:0000256" key="3">
    <source>
        <dbReference type="ARBA" id="ARBA00023242"/>
    </source>
</evidence>
<dbReference type="GO" id="GO:0036228">
    <property type="term" value="P:protein localization to nuclear inner membrane"/>
    <property type="evidence" value="ECO:0007669"/>
    <property type="project" value="TreeGrafter"/>
</dbReference>
<accession>A0A8S1IYR7</accession>
<feature type="coiled-coil region" evidence="4">
    <location>
        <begin position="122"/>
        <end position="149"/>
    </location>
</feature>
<keyword evidence="4" id="KW-0175">Coiled coil</keyword>
<keyword evidence="2" id="KW-0813">Transport</keyword>
<proteinExistence type="predicted"/>
<evidence type="ECO:0000256" key="4">
    <source>
        <dbReference type="SAM" id="Coils"/>
    </source>
</evidence>
<evidence type="ECO:0000259" key="5">
    <source>
        <dbReference type="Pfam" id="PF13874"/>
    </source>
</evidence>
<evidence type="ECO:0000256" key="2">
    <source>
        <dbReference type="ARBA" id="ARBA00022448"/>
    </source>
</evidence>
<evidence type="ECO:0000313" key="6">
    <source>
        <dbReference type="EMBL" id="CAD7700326.1"/>
    </source>
</evidence>
<dbReference type="PANTHER" id="PTHR13000:SF0">
    <property type="entry name" value="NUCLEOPORIN P54"/>
    <property type="match status" value="1"/>
</dbReference>
<evidence type="ECO:0000313" key="7">
    <source>
        <dbReference type="Proteomes" id="UP000708148"/>
    </source>
</evidence>
<dbReference type="InterPro" id="IPR025712">
    <property type="entry name" value="Nup54_alpha-helical_dom"/>
</dbReference>
<reference evidence="6" key="1">
    <citation type="submission" date="2020-12" db="EMBL/GenBank/DDBJ databases">
        <authorList>
            <person name="Iha C."/>
        </authorList>
    </citation>
    <scope>NUCLEOTIDE SEQUENCE</scope>
</reference>
<dbReference type="InterPro" id="IPR024864">
    <property type="entry name" value="Nup54/Nup57/Nup44"/>
</dbReference>
<dbReference type="Proteomes" id="UP000708148">
    <property type="component" value="Unassembled WGS sequence"/>
</dbReference>
<gene>
    <name evidence="6" type="ORF">OSTQU699_LOCUS5685</name>
</gene>
<dbReference type="EMBL" id="CAJHUC010001223">
    <property type="protein sequence ID" value="CAD7700326.1"/>
    <property type="molecule type" value="Genomic_DNA"/>
</dbReference>
<dbReference type="PANTHER" id="PTHR13000">
    <property type="entry name" value="NUCLEOPORIN P54"/>
    <property type="match status" value="1"/>
</dbReference>
<dbReference type="GO" id="GO:0006999">
    <property type="term" value="P:nuclear pore organization"/>
    <property type="evidence" value="ECO:0007669"/>
    <property type="project" value="TreeGrafter"/>
</dbReference>
<comment type="caution">
    <text evidence="6">The sequence shown here is derived from an EMBL/GenBank/DDBJ whole genome shotgun (WGS) entry which is preliminary data.</text>
</comment>
<protein>
    <recommendedName>
        <fullName evidence="5">Nucleoporin Nup54 alpha-helical domain-containing protein</fullName>
    </recommendedName>
</protein>
<keyword evidence="7" id="KW-1185">Reference proteome</keyword>
<dbReference type="Pfam" id="PF13874">
    <property type="entry name" value="Nup54"/>
    <property type="match status" value="1"/>
</dbReference>
<comment type="subcellular location">
    <subcellularLocation>
        <location evidence="1">Nucleus</location>
    </subcellularLocation>
</comment>
<organism evidence="6 7">
    <name type="scientific">Ostreobium quekettii</name>
    <dbReference type="NCBI Taxonomy" id="121088"/>
    <lineage>
        <taxon>Eukaryota</taxon>
        <taxon>Viridiplantae</taxon>
        <taxon>Chlorophyta</taxon>
        <taxon>core chlorophytes</taxon>
        <taxon>Ulvophyceae</taxon>
        <taxon>TCBD clade</taxon>
        <taxon>Bryopsidales</taxon>
        <taxon>Ostreobineae</taxon>
        <taxon>Ostreobiaceae</taxon>
        <taxon>Ostreobium</taxon>
    </lineage>
</organism>
<sequence length="270" mass="30702">LFSAVHPSHYLSPTDELWKLTEVFLNFPGNTNYPLHATFLNLAQGQQANLGNQADRSFQEWLSVKEAAKGLAGVAEGLVPVDAAGFPDLRDRMLAQTETLGNQKAWIEKLQALVDGFRRMQEEKVTDRLRQMQENIESHRHRLLKVVRKLDNLEYKFAKEWHQGRYTLMDTQRTQSQLQQYEQELNPLSGGGLKDRVDALARLARLRKGPQAGPQGPPQIGLADQEDLVEVYHFLQGHVDGARAMQDTVRRLKRDMTMMMEGGRRDDTGA</sequence>
<dbReference type="GO" id="GO:0044613">
    <property type="term" value="C:nuclear pore central transport channel"/>
    <property type="evidence" value="ECO:0007669"/>
    <property type="project" value="TreeGrafter"/>
</dbReference>